<keyword evidence="9" id="KW-1185">Reference proteome</keyword>
<keyword evidence="4" id="KW-0175">Coiled coil</keyword>
<evidence type="ECO:0000259" key="7">
    <source>
        <dbReference type="Pfam" id="PF20266"/>
    </source>
</evidence>
<dbReference type="SMART" id="SM01265">
    <property type="entry name" value="Mab-21"/>
    <property type="match status" value="1"/>
</dbReference>
<dbReference type="Gene3D" id="3.30.460.90">
    <property type="match status" value="1"/>
</dbReference>
<evidence type="ECO:0000256" key="1">
    <source>
        <dbReference type="ARBA" id="ARBA00001946"/>
    </source>
</evidence>
<dbReference type="AlphaFoldDB" id="A0A9X0CE13"/>
<feature type="domain" description="Mab-21-like HhH/H2TH-like" evidence="7">
    <location>
        <begin position="445"/>
        <end position="535"/>
    </location>
</feature>
<dbReference type="Pfam" id="PF03281">
    <property type="entry name" value="Mab-21"/>
    <property type="match status" value="1"/>
</dbReference>
<dbReference type="OrthoDB" id="5964386at2759"/>
<evidence type="ECO:0000256" key="3">
    <source>
        <dbReference type="ARBA" id="ARBA00022840"/>
    </source>
</evidence>
<dbReference type="Proteomes" id="UP001163046">
    <property type="component" value="Unassembled WGS sequence"/>
</dbReference>
<sequence>MEGSYVTSEQPLTESEHWLNGFLQQNCEEARKRVLEERTLWNFTDADGNSYEEGDLTGIFNLNDKESNAQSDEEILSFKNLDLRVLTETRRTTTNGDISIHEDEERLAHDVIRNQDDDHTTTSQSRQYLNSSPLAQASASSNDGISINGEELRVGHDAGGKRSAGHVPANESGSESVLDFETELVEVASMGIVHSKQQLLQTIDEFNKNVVEMERVSFMQTMLQIEETVNEVLEEVERLDNSFKLQRMSPDSYYELKTRNEVDVLVLLENVSPKEFVIEDMKTPTGYARIRVTSSSVTSSSSMTSASPDGQILNWCTEMQSGEVYLSPKKMCKKFAALVSRAAGKILRHGSSVHRRRVSFSDRETAVPFVVNLIPTVACPQTWPLCAYWLRNYTKKWPEPRVKDDVIHGGMHLVALATSKETDPLWRISFCSARRRLLQSDCDGKKRCLRLLKVLLDKDLSRPKGIMPLYLENIVLWASRKHWQEEEWAEWMLADRFLEMLVALHKCLENNDCYHFFVPTMNLFNDLKTRSCQSISCESERHLA</sequence>
<evidence type="ECO:0000256" key="5">
    <source>
        <dbReference type="SAM" id="MobiDB-lite"/>
    </source>
</evidence>
<proteinExistence type="inferred from homology"/>
<feature type="compositionally biased region" description="Basic and acidic residues" evidence="5">
    <location>
        <begin position="150"/>
        <end position="160"/>
    </location>
</feature>
<dbReference type="PANTHER" id="PTHR10656">
    <property type="entry name" value="CELL FATE DETERMINING PROTEIN MAB21-RELATED"/>
    <property type="match status" value="1"/>
</dbReference>
<dbReference type="InterPro" id="IPR024810">
    <property type="entry name" value="MAB21L/cGLR"/>
</dbReference>
<dbReference type="InterPro" id="IPR046906">
    <property type="entry name" value="Mab-21_HhH/H2TH-like"/>
</dbReference>
<comment type="caution">
    <text evidence="8">The sequence shown here is derived from an EMBL/GenBank/DDBJ whole genome shotgun (WGS) entry which is preliminary data.</text>
</comment>
<comment type="cofactor">
    <cofactor evidence="1">
        <name>Mg(2+)</name>
        <dbReference type="ChEBI" id="CHEBI:18420"/>
    </cofactor>
</comment>
<gene>
    <name evidence="8" type="ORF">OS493_024513</name>
</gene>
<evidence type="ECO:0000256" key="2">
    <source>
        <dbReference type="ARBA" id="ARBA00008307"/>
    </source>
</evidence>
<feature type="compositionally biased region" description="Basic and acidic residues" evidence="5">
    <location>
        <begin position="111"/>
        <end position="120"/>
    </location>
</feature>
<comment type="similarity">
    <text evidence="2">Belongs to the mab-21 family.</text>
</comment>
<name>A0A9X0CE13_9CNID</name>
<evidence type="ECO:0000259" key="6">
    <source>
        <dbReference type="Pfam" id="PF03281"/>
    </source>
</evidence>
<dbReference type="PANTHER" id="PTHR10656:SF70">
    <property type="entry name" value="PROTEIN MAB-21-RELATED"/>
    <property type="match status" value="1"/>
</dbReference>
<organism evidence="8 9">
    <name type="scientific">Desmophyllum pertusum</name>
    <dbReference type="NCBI Taxonomy" id="174260"/>
    <lineage>
        <taxon>Eukaryota</taxon>
        <taxon>Metazoa</taxon>
        <taxon>Cnidaria</taxon>
        <taxon>Anthozoa</taxon>
        <taxon>Hexacorallia</taxon>
        <taxon>Scleractinia</taxon>
        <taxon>Caryophylliina</taxon>
        <taxon>Caryophylliidae</taxon>
        <taxon>Desmophyllum</taxon>
    </lineage>
</organism>
<accession>A0A9X0CE13</accession>
<evidence type="ECO:0008006" key="10">
    <source>
        <dbReference type="Google" id="ProtNLM"/>
    </source>
</evidence>
<dbReference type="Gene3D" id="1.10.1410.40">
    <property type="match status" value="1"/>
</dbReference>
<feature type="compositionally biased region" description="Polar residues" evidence="5">
    <location>
        <begin position="121"/>
        <end position="145"/>
    </location>
</feature>
<feature type="coiled-coil region" evidence="4">
    <location>
        <begin position="196"/>
        <end position="242"/>
    </location>
</feature>
<evidence type="ECO:0000313" key="9">
    <source>
        <dbReference type="Proteomes" id="UP001163046"/>
    </source>
</evidence>
<feature type="region of interest" description="Disordered" evidence="5">
    <location>
        <begin position="111"/>
        <end position="176"/>
    </location>
</feature>
<protein>
    <recommendedName>
        <fullName evidence="10">Mab-21-like HhH/H2TH-like domain-containing protein</fullName>
    </recommendedName>
</protein>
<keyword evidence="3" id="KW-0067">ATP-binding</keyword>
<dbReference type="GO" id="GO:0005524">
    <property type="term" value="F:ATP binding"/>
    <property type="evidence" value="ECO:0007669"/>
    <property type="project" value="UniProtKB-KW"/>
</dbReference>
<evidence type="ECO:0000313" key="8">
    <source>
        <dbReference type="EMBL" id="KAJ7328592.1"/>
    </source>
</evidence>
<dbReference type="GO" id="GO:0016779">
    <property type="term" value="F:nucleotidyltransferase activity"/>
    <property type="evidence" value="ECO:0007669"/>
    <property type="project" value="UniProtKB-ARBA"/>
</dbReference>
<feature type="domain" description="Mab-21-like nucleotidyltransferase" evidence="6">
    <location>
        <begin position="257"/>
        <end position="439"/>
    </location>
</feature>
<evidence type="ECO:0000256" key="4">
    <source>
        <dbReference type="SAM" id="Coils"/>
    </source>
</evidence>
<dbReference type="InterPro" id="IPR046903">
    <property type="entry name" value="Mab-21-like_nuc_Trfase"/>
</dbReference>
<dbReference type="Pfam" id="PF20266">
    <property type="entry name" value="Mab-21_C"/>
    <property type="match status" value="1"/>
</dbReference>
<dbReference type="EMBL" id="MU827796">
    <property type="protein sequence ID" value="KAJ7328592.1"/>
    <property type="molecule type" value="Genomic_DNA"/>
</dbReference>
<keyword evidence="3" id="KW-0547">Nucleotide-binding</keyword>
<reference evidence="8" key="1">
    <citation type="submission" date="2023-01" db="EMBL/GenBank/DDBJ databases">
        <title>Genome assembly of the deep-sea coral Lophelia pertusa.</title>
        <authorList>
            <person name="Herrera S."/>
            <person name="Cordes E."/>
        </authorList>
    </citation>
    <scope>NUCLEOTIDE SEQUENCE</scope>
    <source>
        <strain evidence="8">USNM1676648</strain>
        <tissue evidence="8">Polyp</tissue>
    </source>
</reference>